<dbReference type="InterPro" id="IPR012394">
    <property type="entry name" value="Aldehyde_DH_NAD(P)"/>
</dbReference>
<dbReference type="FunFam" id="3.40.605.10:FF:000004">
    <property type="entry name" value="Aldehyde dehydrogenase"/>
    <property type="match status" value="1"/>
</dbReference>
<evidence type="ECO:0000313" key="9">
    <source>
        <dbReference type="EMBL" id="KAA9008672.1"/>
    </source>
</evidence>
<comment type="caution">
    <text evidence="9">The sequence shown here is derived from an EMBL/GenBank/DDBJ whole genome shotgun (WGS) entry which is preliminary data.</text>
</comment>
<protein>
    <recommendedName>
        <fullName evidence="4">Aldehyde dehydrogenase</fullName>
    </recommendedName>
</protein>
<dbReference type="Proteomes" id="UP000367750">
    <property type="component" value="Unassembled WGS sequence"/>
</dbReference>
<evidence type="ECO:0000256" key="3">
    <source>
        <dbReference type="ARBA" id="ARBA00023027"/>
    </source>
</evidence>
<keyword evidence="2 4" id="KW-0560">Oxidoreductase</keyword>
<feature type="domain" description="Aldehyde dehydrogenase" evidence="8">
    <location>
        <begin position="14"/>
        <end position="435"/>
    </location>
</feature>
<dbReference type="PANTHER" id="PTHR43570">
    <property type="entry name" value="ALDEHYDE DEHYDROGENASE"/>
    <property type="match status" value="1"/>
</dbReference>
<gene>
    <name evidence="9" type="ORF">F4V43_00655</name>
</gene>
<dbReference type="OrthoDB" id="9762913at2"/>
<keyword evidence="3" id="KW-0520">NAD</keyword>
<proteinExistence type="inferred from homology"/>
<evidence type="ECO:0000256" key="7">
    <source>
        <dbReference type="RuleBase" id="RU003345"/>
    </source>
</evidence>
<dbReference type="SUPFAM" id="SSF53720">
    <property type="entry name" value="ALDH-like"/>
    <property type="match status" value="1"/>
</dbReference>
<dbReference type="CDD" id="cd07136">
    <property type="entry name" value="ALDH_YwdH-P39616"/>
    <property type="match status" value="1"/>
</dbReference>
<feature type="active site" evidence="5">
    <location>
        <position position="251"/>
    </location>
</feature>
<evidence type="ECO:0000256" key="4">
    <source>
        <dbReference type="PIRNR" id="PIRNR036492"/>
    </source>
</evidence>
<dbReference type="GO" id="GO:0005737">
    <property type="term" value="C:cytoplasm"/>
    <property type="evidence" value="ECO:0007669"/>
    <property type="project" value="TreeGrafter"/>
</dbReference>
<comment type="similarity">
    <text evidence="1 4 7">Belongs to the aldehyde dehydrogenase family.</text>
</comment>
<dbReference type="Pfam" id="PF00171">
    <property type="entry name" value="Aldedh"/>
    <property type="match status" value="1"/>
</dbReference>
<dbReference type="PIRSF" id="PIRSF036492">
    <property type="entry name" value="ALDH"/>
    <property type="match status" value="1"/>
</dbReference>
<dbReference type="InterPro" id="IPR016163">
    <property type="entry name" value="Ald_DH_C"/>
</dbReference>
<keyword evidence="10" id="KW-1185">Reference proteome</keyword>
<evidence type="ECO:0000259" key="8">
    <source>
        <dbReference type="Pfam" id="PF00171"/>
    </source>
</evidence>
<name>A0A5J5GMF0_9BACL</name>
<dbReference type="InterPro" id="IPR029510">
    <property type="entry name" value="Ald_DH_CS_GLU"/>
</dbReference>
<evidence type="ECO:0000256" key="5">
    <source>
        <dbReference type="PIRSR" id="PIRSR036492-1"/>
    </source>
</evidence>
<evidence type="ECO:0000313" key="10">
    <source>
        <dbReference type="Proteomes" id="UP000367750"/>
    </source>
</evidence>
<evidence type="ECO:0000256" key="1">
    <source>
        <dbReference type="ARBA" id="ARBA00009986"/>
    </source>
</evidence>
<dbReference type="Gene3D" id="3.40.605.10">
    <property type="entry name" value="Aldehyde Dehydrogenase, Chain A, domain 1"/>
    <property type="match status" value="1"/>
</dbReference>
<evidence type="ECO:0000256" key="6">
    <source>
        <dbReference type="PROSITE-ProRule" id="PRU10007"/>
    </source>
</evidence>
<dbReference type="FunFam" id="3.40.309.10:FF:000025">
    <property type="entry name" value="Aldehyde dehydrogenase"/>
    <property type="match status" value="1"/>
</dbReference>
<reference evidence="9 10" key="1">
    <citation type="submission" date="2019-09" db="EMBL/GenBank/DDBJ databases">
        <title>Bacillus ochoae sp. nov., Paenibacillus whitsoniae sp. nov., Paenibacillus spiritus sp. nov. Isolated from the Mars Exploration Rover during spacecraft assembly.</title>
        <authorList>
            <person name="Seuylemezian A."/>
            <person name="Vaishampayan P."/>
        </authorList>
    </citation>
    <scope>NUCLEOTIDE SEQUENCE [LARGE SCALE GENOMIC DNA]</scope>
    <source>
        <strain evidence="9 10">MER_111</strain>
    </source>
</reference>
<evidence type="ECO:0000256" key="2">
    <source>
        <dbReference type="ARBA" id="ARBA00023002"/>
    </source>
</evidence>
<organism evidence="9 10">
    <name type="scientific">Paenibacillus spiritus</name>
    <dbReference type="NCBI Taxonomy" id="2496557"/>
    <lineage>
        <taxon>Bacteria</taxon>
        <taxon>Bacillati</taxon>
        <taxon>Bacillota</taxon>
        <taxon>Bacilli</taxon>
        <taxon>Bacillales</taxon>
        <taxon>Paenibacillaceae</taxon>
        <taxon>Paenibacillus</taxon>
    </lineage>
</organism>
<dbReference type="GO" id="GO:0004029">
    <property type="term" value="F:aldehyde dehydrogenase (NAD+) activity"/>
    <property type="evidence" value="ECO:0007669"/>
    <property type="project" value="TreeGrafter"/>
</dbReference>
<feature type="active site" evidence="5 6">
    <location>
        <position position="217"/>
    </location>
</feature>
<dbReference type="InterPro" id="IPR016162">
    <property type="entry name" value="Ald_DH_N"/>
</dbReference>
<dbReference type="PANTHER" id="PTHR43570:SF16">
    <property type="entry name" value="ALDEHYDE DEHYDROGENASE TYPE III, ISOFORM Q"/>
    <property type="match status" value="1"/>
</dbReference>
<dbReference type="InterPro" id="IPR015590">
    <property type="entry name" value="Aldehyde_DH_dom"/>
</dbReference>
<dbReference type="PROSITE" id="PS00687">
    <property type="entry name" value="ALDEHYDE_DEHYDR_GLU"/>
    <property type="match status" value="1"/>
</dbReference>
<dbReference type="EMBL" id="VYKK01000001">
    <property type="protein sequence ID" value="KAA9008672.1"/>
    <property type="molecule type" value="Genomic_DNA"/>
</dbReference>
<accession>A0A5J5GMF0</accession>
<sequence>MNSAGIGIPDTGRMLQEHRQYFESGQTLPVGFRVRQLQKLREAILRHERDLAEALRLDLGKSEFEAYTTEIGFTLSSIRDTIRHLPQWARTRRVATPLRLFLSSSRIRHEPYGTALIIGPYNYPFQLLIEPLIGAIAAGNCAVLKPSEMTPRTEQVLGSLIGETFDPAYIRVVSGGVDTVTALLDAPFDFIFFTGSVPVGRVVMQAAAKRLTPVALELGGKSPAIVDETARLDAAAKRIVWGKMTNAGQTCVAPDYVAVHASVKDELIARIQQTLREFYGERPEQSPDFGRIVNDRHWTRLNGLLERERSAVLAGGDTDREARYIGPTLIEADFRSPSMEDELFGPLLPVLTYTDLDQLLAEIRRRPKPLALYLFTGNRQTEKRVLDAAPSGGVSINDTITHLANPKLPFGGVGPSGMGQYHGRYSFLTFSRERSVLRKSTRVGLPLLFPPYSAKKLKWIKRLLK</sequence>
<dbReference type="RefSeq" id="WP_150456303.1">
    <property type="nucleotide sequence ID" value="NZ_VYKK01000001.1"/>
</dbReference>
<dbReference type="InterPro" id="IPR016161">
    <property type="entry name" value="Ald_DH/histidinol_DH"/>
</dbReference>
<dbReference type="Gene3D" id="3.40.309.10">
    <property type="entry name" value="Aldehyde Dehydrogenase, Chain A, domain 2"/>
    <property type="match status" value="1"/>
</dbReference>
<dbReference type="GO" id="GO:0006081">
    <property type="term" value="P:aldehyde metabolic process"/>
    <property type="evidence" value="ECO:0007669"/>
    <property type="project" value="InterPro"/>
</dbReference>
<dbReference type="AlphaFoldDB" id="A0A5J5GMF0"/>